<accession>A0ACB9RK12</accession>
<dbReference type="Proteomes" id="UP001057402">
    <property type="component" value="Chromosome 3"/>
</dbReference>
<sequence length="410" mass="46556">MSHRQVYDYNNSQKLPIRNARNSRLRSNRYSENGDDGEDMDGKDEILEGEEDHKDGTERDEEYDIDGTLGVDGGNNGKSDSNVVGQGDKYMDDEEDENDYDDVSDSDDDDDEDDQQNVNGGNIDDAERHAKKRKLKSLALSYEFAPRVPPPPTETVPPPSMTRLSSGGRNALADWTERETFVLLDEWGDRFIQRSKKILRADEWQEVAAKVSQCEVSKPNRSESQCRNRLDTLKKKYKKEKSKLAEMGGSSKWVYFTKMDMLMFSSATEQAGLSCGLDSGEYVFSNPSVYLNQANGMDEMRDSPGNSESSQKAEEDDSDGLPPKKRKSGRGSRLNFRLLACSVKKFSKLYEKIENRRTQQMLELEQMRMQFQCDLEAQRRQIMETAQAEIVRIRLGDGNDEDLSNGNTNG</sequence>
<organism evidence="1 2">
    <name type="scientific">Melastoma candidum</name>
    <dbReference type="NCBI Taxonomy" id="119954"/>
    <lineage>
        <taxon>Eukaryota</taxon>
        <taxon>Viridiplantae</taxon>
        <taxon>Streptophyta</taxon>
        <taxon>Embryophyta</taxon>
        <taxon>Tracheophyta</taxon>
        <taxon>Spermatophyta</taxon>
        <taxon>Magnoliopsida</taxon>
        <taxon>eudicotyledons</taxon>
        <taxon>Gunneridae</taxon>
        <taxon>Pentapetalae</taxon>
        <taxon>rosids</taxon>
        <taxon>malvids</taxon>
        <taxon>Myrtales</taxon>
        <taxon>Melastomataceae</taxon>
        <taxon>Melastomatoideae</taxon>
        <taxon>Melastomateae</taxon>
        <taxon>Melastoma</taxon>
    </lineage>
</organism>
<reference evidence="2" key="1">
    <citation type="journal article" date="2023" name="Front. Plant Sci.">
        <title>Chromosomal-level genome assembly of Melastoma candidum provides insights into trichome evolution.</title>
        <authorList>
            <person name="Zhong Y."/>
            <person name="Wu W."/>
            <person name="Sun C."/>
            <person name="Zou P."/>
            <person name="Liu Y."/>
            <person name="Dai S."/>
            <person name="Zhou R."/>
        </authorList>
    </citation>
    <scope>NUCLEOTIDE SEQUENCE [LARGE SCALE GENOMIC DNA]</scope>
</reference>
<evidence type="ECO:0000313" key="1">
    <source>
        <dbReference type="EMBL" id="KAI4379318.1"/>
    </source>
</evidence>
<proteinExistence type="predicted"/>
<dbReference type="EMBL" id="CM042882">
    <property type="protein sequence ID" value="KAI4379318.1"/>
    <property type="molecule type" value="Genomic_DNA"/>
</dbReference>
<evidence type="ECO:0000313" key="2">
    <source>
        <dbReference type="Proteomes" id="UP001057402"/>
    </source>
</evidence>
<comment type="caution">
    <text evidence="1">The sequence shown here is derived from an EMBL/GenBank/DDBJ whole genome shotgun (WGS) entry which is preliminary data.</text>
</comment>
<keyword evidence="2" id="KW-1185">Reference proteome</keyword>
<gene>
    <name evidence="1" type="ORF">MLD38_005632</name>
</gene>
<protein>
    <submittedName>
        <fullName evidence="1">Uncharacterized protein</fullName>
    </submittedName>
</protein>
<name>A0ACB9RK12_9MYRT</name>